<sequence length="147" mass="16621">MFKQPTKAPFCIHSQTIDYDGGLAVLRRKNCGANEKISVYNGTFQRKRKGLSWCIRRGRSHQFIAISKEAAQALYMRGPSIHSARFGPLHSSQGTAKRHNQRHTTKDIKVQIPLVSKCKAMCIFHSTHDIGPTHCGQQDIDGTWLLY</sequence>
<dbReference type="Proteomes" id="UP001234178">
    <property type="component" value="Unassembled WGS sequence"/>
</dbReference>
<accession>A0ABR0A1Q6</accession>
<comment type="caution">
    <text evidence="1">The sequence shown here is derived from an EMBL/GenBank/DDBJ whole genome shotgun (WGS) entry which is preliminary data.</text>
</comment>
<gene>
    <name evidence="1" type="ORF">OUZ56_001129</name>
</gene>
<protein>
    <submittedName>
        <fullName evidence="1">Uncharacterized protein</fullName>
    </submittedName>
</protein>
<reference evidence="1 2" key="1">
    <citation type="journal article" date="2023" name="Nucleic Acids Res.">
        <title>The hologenome of Daphnia magna reveals possible DNA methylation and microbiome-mediated evolution of the host genome.</title>
        <authorList>
            <person name="Chaturvedi A."/>
            <person name="Li X."/>
            <person name="Dhandapani V."/>
            <person name="Marshall H."/>
            <person name="Kissane S."/>
            <person name="Cuenca-Cambronero M."/>
            <person name="Asole G."/>
            <person name="Calvet F."/>
            <person name="Ruiz-Romero M."/>
            <person name="Marangio P."/>
            <person name="Guigo R."/>
            <person name="Rago D."/>
            <person name="Mirbahai L."/>
            <person name="Eastwood N."/>
            <person name="Colbourne J.K."/>
            <person name="Zhou J."/>
            <person name="Mallon E."/>
            <person name="Orsini L."/>
        </authorList>
    </citation>
    <scope>NUCLEOTIDE SEQUENCE [LARGE SCALE GENOMIC DNA]</scope>
    <source>
        <strain evidence="1">LRV0_1</strain>
    </source>
</reference>
<keyword evidence="2" id="KW-1185">Reference proteome</keyword>
<proteinExistence type="predicted"/>
<evidence type="ECO:0000313" key="1">
    <source>
        <dbReference type="EMBL" id="KAK4019099.1"/>
    </source>
</evidence>
<evidence type="ECO:0000313" key="2">
    <source>
        <dbReference type="Proteomes" id="UP001234178"/>
    </source>
</evidence>
<dbReference type="EMBL" id="JAOYFB010000036">
    <property type="protein sequence ID" value="KAK4019099.1"/>
    <property type="molecule type" value="Genomic_DNA"/>
</dbReference>
<organism evidence="1 2">
    <name type="scientific">Daphnia magna</name>
    <dbReference type="NCBI Taxonomy" id="35525"/>
    <lineage>
        <taxon>Eukaryota</taxon>
        <taxon>Metazoa</taxon>
        <taxon>Ecdysozoa</taxon>
        <taxon>Arthropoda</taxon>
        <taxon>Crustacea</taxon>
        <taxon>Branchiopoda</taxon>
        <taxon>Diplostraca</taxon>
        <taxon>Cladocera</taxon>
        <taxon>Anomopoda</taxon>
        <taxon>Daphniidae</taxon>
        <taxon>Daphnia</taxon>
    </lineage>
</organism>
<name>A0ABR0A1Q6_9CRUS</name>